<evidence type="ECO:0000256" key="2">
    <source>
        <dbReference type="ARBA" id="ARBA00022679"/>
    </source>
</evidence>
<evidence type="ECO:0000256" key="6">
    <source>
        <dbReference type="PROSITE-ProRule" id="PRU01373"/>
    </source>
</evidence>
<dbReference type="CDD" id="cd16913">
    <property type="entry name" value="YkuD_like"/>
    <property type="match status" value="1"/>
</dbReference>
<dbReference type="InterPro" id="IPR002477">
    <property type="entry name" value="Peptidoglycan-bd-like"/>
</dbReference>
<dbReference type="Gene3D" id="1.10.101.10">
    <property type="entry name" value="PGBD-like superfamily/PGBD"/>
    <property type="match status" value="1"/>
</dbReference>
<dbReference type="InterPro" id="IPR036366">
    <property type="entry name" value="PGBDSf"/>
</dbReference>
<dbReference type="Gene3D" id="2.40.440.10">
    <property type="entry name" value="L,D-transpeptidase catalytic domain-like"/>
    <property type="match status" value="1"/>
</dbReference>
<accession>A0ABS5AJF5</accession>
<feature type="active site" description="Nucleophile" evidence="6">
    <location>
        <position position="235"/>
    </location>
</feature>
<dbReference type="InterPro" id="IPR005490">
    <property type="entry name" value="LD_TPept_cat_dom"/>
</dbReference>
<dbReference type="SUPFAM" id="SSF47090">
    <property type="entry name" value="PGBD-like"/>
    <property type="match status" value="1"/>
</dbReference>
<gene>
    <name evidence="8" type="ORF">JOF53_005577</name>
</gene>
<dbReference type="EMBL" id="JAGIOO010000001">
    <property type="protein sequence ID" value="MBP2476705.1"/>
    <property type="molecule type" value="Genomic_DNA"/>
</dbReference>
<keyword evidence="9" id="KW-1185">Reference proteome</keyword>
<keyword evidence="8" id="KW-0449">Lipoprotein</keyword>
<dbReference type="PANTHER" id="PTHR30582:SF2">
    <property type="entry name" value="L,D-TRANSPEPTIDASE YCIB-RELATED"/>
    <property type="match status" value="1"/>
</dbReference>
<comment type="pathway">
    <text evidence="1 6">Cell wall biogenesis; peptidoglycan biosynthesis.</text>
</comment>
<sequence length="262" mass="27912">MSEHRSGRYVIGALLAVTVGAGGVAAYTVLTPEGPVAVRAETATARPQGAAVPLADPRPPAPPWVAVPVASGASGADVRKVQEVLHELGYQVREVNGGFDDETRHAVIAFQKVQGLERTGVVDEATAAALRNPVRPEPRARAGVRVEVDLARQVTYFLDGAGRIERIYDSSTGRNSTDKATPTGEFAVTRQINGWRYARLGPMWRPSYIGQGGTDQGIAFHGGEPVEVWPASNGCIRMTDPSVDETFGILRPGTRVLVHDGK</sequence>
<dbReference type="InterPro" id="IPR050979">
    <property type="entry name" value="LD-transpeptidase"/>
</dbReference>
<proteinExistence type="predicted"/>
<reference evidence="8 9" key="1">
    <citation type="submission" date="2021-03" db="EMBL/GenBank/DDBJ databases">
        <title>Sequencing the genomes of 1000 actinobacteria strains.</title>
        <authorList>
            <person name="Klenk H.-P."/>
        </authorList>
    </citation>
    <scope>NUCLEOTIDE SEQUENCE [LARGE SCALE GENOMIC DNA]</scope>
    <source>
        <strain evidence="8 9">DSM 44580</strain>
    </source>
</reference>
<evidence type="ECO:0000259" key="7">
    <source>
        <dbReference type="PROSITE" id="PS52029"/>
    </source>
</evidence>
<feature type="active site" description="Proton donor/acceptor" evidence="6">
    <location>
        <position position="221"/>
    </location>
</feature>
<dbReference type="Pfam" id="PF03734">
    <property type="entry name" value="YkuD"/>
    <property type="match status" value="1"/>
</dbReference>
<name>A0ABS5AJF5_9PSEU</name>
<dbReference type="RefSeq" id="WP_143343082.1">
    <property type="nucleotide sequence ID" value="NZ_JAGIOO010000001.1"/>
</dbReference>
<dbReference type="Pfam" id="PF01471">
    <property type="entry name" value="PG_binding_1"/>
    <property type="match status" value="1"/>
</dbReference>
<dbReference type="SUPFAM" id="SSF141523">
    <property type="entry name" value="L,D-transpeptidase catalytic domain-like"/>
    <property type="match status" value="1"/>
</dbReference>
<keyword evidence="5 6" id="KW-0961">Cell wall biogenesis/degradation</keyword>
<feature type="domain" description="L,D-TPase catalytic" evidence="7">
    <location>
        <begin position="144"/>
        <end position="259"/>
    </location>
</feature>
<keyword evidence="3 6" id="KW-0133">Cell shape</keyword>
<dbReference type="Proteomes" id="UP001519363">
    <property type="component" value="Unassembled WGS sequence"/>
</dbReference>
<dbReference type="PROSITE" id="PS52029">
    <property type="entry name" value="LD_TPASE"/>
    <property type="match status" value="1"/>
</dbReference>
<dbReference type="InterPro" id="IPR038063">
    <property type="entry name" value="Transpep_catalytic_dom"/>
</dbReference>
<dbReference type="InterPro" id="IPR036365">
    <property type="entry name" value="PGBD-like_sf"/>
</dbReference>
<evidence type="ECO:0000256" key="5">
    <source>
        <dbReference type="ARBA" id="ARBA00023316"/>
    </source>
</evidence>
<keyword evidence="2" id="KW-0808">Transferase</keyword>
<comment type="caution">
    <text evidence="8">The sequence shown here is derived from an EMBL/GenBank/DDBJ whole genome shotgun (WGS) entry which is preliminary data.</text>
</comment>
<evidence type="ECO:0000313" key="9">
    <source>
        <dbReference type="Proteomes" id="UP001519363"/>
    </source>
</evidence>
<dbReference type="PANTHER" id="PTHR30582">
    <property type="entry name" value="L,D-TRANSPEPTIDASE"/>
    <property type="match status" value="1"/>
</dbReference>
<keyword evidence="4 6" id="KW-0573">Peptidoglycan synthesis</keyword>
<evidence type="ECO:0000256" key="1">
    <source>
        <dbReference type="ARBA" id="ARBA00004752"/>
    </source>
</evidence>
<organism evidence="8 9">
    <name type="scientific">Crossiella equi</name>
    <dbReference type="NCBI Taxonomy" id="130796"/>
    <lineage>
        <taxon>Bacteria</taxon>
        <taxon>Bacillati</taxon>
        <taxon>Actinomycetota</taxon>
        <taxon>Actinomycetes</taxon>
        <taxon>Pseudonocardiales</taxon>
        <taxon>Pseudonocardiaceae</taxon>
        <taxon>Crossiella</taxon>
    </lineage>
</organism>
<evidence type="ECO:0000256" key="4">
    <source>
        <dbReference type="ARBA" id="ARBA00022984"/>
    </source>
</evidence>
<protein>
    <submittedName>
        <fullName evidence="8">Lipoprotein-anchoring transpeptidase ErfK/SrfK</fullName>
    </submittedName>
</protein>
<evidence type="ECO:0000313" key="8">
    <source>
        <dbReference type="EMBL" id="MBP2476705.1"/>
    </source>
</evidence>
<evidence type="ECO:0000256" key="3">
    <source>
        <dbReference type="ARBA" id="ARBA00022960"/>
    </source>
</evidence>